<evidence type="ECO:0000313" key="6">
    <source>
        <dbReference type="Proteomes" id="UP001265259"/>
    </source>
</evidence>
<dbReference type="InterPro" id="IPR036188">
    <property type="entry name" value="FAD/NAD-bd_sf"/>
</dbReference>
<accession>A0ABU3DBQ8</accession>
<gene>
    <name evidence="5" type="ORF">RM543_00520</name>
</gene>
<dbReference type="RefSeq" id="WP_311688604.1">
    <property type="nucleotide sequence ID" value="NZ_JAVRHL010000001.1"/>
</dbReference>
<keyword evidence="6" id="KW-1185">Reference proteome</keyword>
<evidence type="ECO:0000256" key="2">
    <source>
        <dbReference type="ARBA" id="ARBA00038825"/>
    </source>
</evidence>
<name>A0ABU3DBQ8_9RHOB</name>
<comment type="caution">
    <text evidence="5">The sequence shown here is derived from an EMBL/GenBank/DDBJ whole genome shotgun (WGS) entry which is preliminary data.</text>
</comment>
<feature type="domain" description="Amine oxidase" evidence="4">
    <location>
        <begin position="13"/>
        <end position="341"/>
    </location>
</feature>
<protein>
    <recommendedName>
        <fullName evidence="3">Pyridine nucleotide-disulfide oxidoreductase domain-containing protein 2</fullName>
    </recommendedName>
</protein>
<organism evidence="5 6">
    <name type="scientific">Tropicimonas omnivorans</name>
    <dbReference type="NCBI Taxonomy" id="3075590"/>
    <lineage>
        <taxon>Bacteria</taxon>
        <taxon>Pseudomonadati</taxon>
        <taxon>Pseudomonadota</taxon>
        <taxon>Alphaproteobacteria</taxon>
        <taxon>Rhodobacterales</taxon>
        <taxon>Roseobacteraceae</taxon>
        <taxon>Tropicimonas</taxon>
    </lineage>
</organism>
<dbReference type="PANTHER" id="PTHR10668:SF105">
    <property type="entry name" value="DEHYDROGENASE-RELATED"/>
    <property type="match status" value="1"/>
</dbReference>
<sequence>MTDAIIIGAGHNGLAAAAHLASKGWSVEVFEASGTPGGAVKTMELTEPGFRHDWGAMNLSLFAGSDFAKTHGDALAKHGFEPVAAAECFASVFPDGRWCGVSTDAEATAARIAAFSPRDAETWRRLSAEFPDIAPRIFSVLGAPMKVKDLMRTAWSTWRSAGTAKLYELVRLMLLSPRAWAAETFQDPRVRAMCCAWGMHLDFPPDQSGGAVFPYLESMASQAFGLVIGKGGADTMVGALVGMIEEAGGRVTCNAPVAEVLRKSGRATGVRLADGREIEAKRAVIANVAPSGLARLLPGGSGTGRYDDGIKRFRHAPGTFMLHLALDGLPDWAAGEELKRFAYVHLAPDLRTMANAHTEAVDGLLPRAPVLVVGQPTAVDPSRAPDGKHILWVQARMVPGEILGDAAGEIDATDWANAAEPMAERVLDIIESYAPGLRARITGKRIVTPADLEADNANLVGGDQIGGSHHPAQNFLFRPVAGYSDWSTPVRNLHIVGASTWPGAGVGAGSGTMLAKKLAR</sequence>
<dbReference type="InterPro" id="IPR002937">
    <property type="entry name" value="Amino_oxidase"/>
</dbReference>
<evidence type="ECO:0000256" key="1">
    <source>
        <dbReference type="ARBA" id="ARBA00037217"/>
    </source>
</evidence>
<comment type="function">
    <text evidence="1">Probable oxidoreductase that may play a role as regulator of mitochondrial function.</text>
</comment>
<dbReference type="Pfam" id="PF01593">
    <property type="entry name" value="Amino_oxidase"/>
    <property type="match status" value="1"/>
</dbReference>
<proteinExistence type="predicted"/>
<dbReference type="SUPFAM" id="SSF51905">
    <property type="entry name" value="FAD/NAD(P)-binding domain"/>
    <property type="match status" value="1"/>
</dbReference>
<comment type="subunit">
    <text evidence="2">Interacts with COX5B; this interaction may contribute to localize PYROXD2 to the inner face of the inner mitochondrial membrane.</text>
</comment>
<dbReference type="Gene3D" id="3.50.50.60">
    <property type="entry name" value="FAD/NAD(P)-binding domain"/>
    <property type="match status" value="2"/>
</dbReference>
<evidence type="ECO:0000259" key="4">
    <source>
        <dbReference type="Pfam" id="PF01593"/>
    </source>
</evidence>
<dbReference type="PANTHER" id="PTHR10668">
    <property type="entry name" value="PHYTOENE DEHYDROGENASE"/>
    <property type="match status" value="1"/>
</dbReference>
<reference evidence="5 6" key="1">
    <citation type="submission" date="2023-09" db="EMBL/GenBank/DDBJ databases">
        <authorList>
            <person name="Rey-Velasco X."/>
        </authorList>
    </citation>
    <scope>NUCLEOTIDE SEQUENCE [LARGE SCALE GENOMIC DNA]</scope>
    <source>
        <strain evidence="5 6">F158</strain>
    </source>
</reference>
<dbReference type="EMBL" id="JAVRHL010000001">
    <property type="protein sequence ID" value="MDT0681151.1"/>
    <property type="molecule type" value="Genomic_DNA"/>
</dbReference>
<evidence type="ECO:0000256" key="3">
    <source>
        <dbReference type="ARBA" id="ARBA00040298"/>
    </source>
</evidence>
<dbReference type="Proteomes" id="UP001265259">
    <property type="component" value="Unassembled WGS sequence"/>
</dbReference>
<evidence type="ECO:0000313" key="5">
    <source>
        <dbReference type="EMBL" id="MDT0681151.1"/>
    </source>
</evidence>